<dbReference type="FunFam" id="3.40.50.1820:FF:000051">
    <property type="entry name" value="(S)-hydroxynitrile lyase"/>
    <property type="match status" value="1"/>
</dbReference>
<dbReference type="HOGENOM" id="CLU_046066_0_1_1"/>
<proteinExistence type="predicted"/>
<feature type="domain" description="AB hydrolase-1" evidence="2">
    <location>
        <begin position="10"/>
        <end position="251"/>
    </location>
</feature>
<dbReference type="SUPFAM" id="SSF53474">
    <property type="entry name" value="alpha/beta-Hydrolases"/>
    <property type="match status" value="1"/>
</dbReference>
<dbReference type="InterPro" id="IPR000073">
    <property type="entry name" value="AB_hydrolase_1"/>
</dbReference>
<dbReference type="GO" id="GO:0009694">
    <property type="term" value="P:jasmonic acid metabolic process"/>
    <property type="evidence" value="ECO:0000318"/>
    <property type="project" value="GO_Central"/>
</dbReference>
<dbReference type="InterPro" id="IPR045889">
    <property type="entry name" value="MES/HNL"/>
</dbReference>
<dbReference type="GO" id="GO:0009696">
    <property type="term" value="P:salicylic acid metabolic process"/>
    <property type="evidence" value="ECO:0000318"/>
    <property type="project" value="GO_Central"/>
</dbReference>
<dbReference type="GO" id="GO:0080032">
    <property type="term" value="F:methyl jasmonate esterase activity"/>
    <property type="evidence" value="ECO:0000318"/>
    <property type="project" value="GO_Central"/>
</dbReference>
<dbReference type="eggNOG" id="ENOG502QR2J">
    <property type="taxonomic scope" value="Eukaryota"/>
</dbReference>
<dbReference type="InterPro" id="IPR029058">
    <property type="entry name" value="AB_hydrolase_fold"/>
</dbReference>
<evidence type="ECO:0000313" key="3">
    <source>
        <dbReference type="EMBL" id="EOX91294.1"/>
    </source>
</evidence>
<dbReference type="Proteomes" id="UP000026915">
    <property type="component" value="Chromosome 1"/>
</dbReference>
<dbReference type="EMBL" id="CM001879">
    <property type="protein sequence ID" value="EOX91294.1"/>
    <property type="molecule type" value="Genomic_DNA"/>
</dbReference>
<evidence type="ECO:0000313" key="4">
    <source>
        <dbReference type="Proteomes" id="UP000026915"/>
    </source>
</evidence>
<evidence type="ECO:0000256" key="1">
    <source>
        <dbReference type="ARBA" id="ARBA00022801"/>
    </source>
</evidence>
<keyword evidence="4" id="KW-1185">Reference proteome</keyword>
<dbReference type="InParanoid" id="A0A061DG31"/>
<dbReference type="PANTHER" id="PTHR10992">
    <property type="entry name" value="METHYLESTERASE FAMILY MEMBER"/>
    <property type="match status" value="1"/>
</dbReference>
<sequence length="263" mass="29348">MGEDNREKHFVLVHGMCKGAWCWYKLKTRLESAGHRVTALDLAASGINTKSIQDVRTFHEYSEPLLEMLASLPSDKKVILVGHSLGGINLALAMDKFPHKVSVGVFLTAYMPDTTHLPSYVLDKFFGSISPEMWLDTQFLPYGGPEQPLTSVIFGPQIMSSKLYQQCPVEDLELAKTLVRPGSAFLPDLGKATKFSDEGYGSVARVYLLCKDDRAIPEEFQHWMIANHQANHVMEIAGADHLAMLSKPQEVCYCLLEIAKQYA</sequence>
<dbReference type="OMA" id="FHEYSEP"/>
<dbReference type="Gene3D" id="3.40.50.1820">
    <property type="entry name" value="alpha/beta hydrolase"/>
    <property type="match status" value="1"/>
</dbReference>
<keyword evidence="1" id="KW-0378">Hydrolase</keyword>
<name>A0A061DG31_THECC</name>
<protein>
    <submittedName>
        <fullName evidence="3">Methyl esterase 1, putative</fullName>
    </submittedName>
</protein>
<dbReference type="AlphaFoldDB" id="A0A061DG31"/>
<dbReference type="GO" id="GO:0080030">
    <property type="term" value="F:methyl indole-3-acetate esterase activity"/>
    <property type="evidence" value="ECO:0000318"/>
    <property type="project" value="GO_Central"/>
</dbReference>
<dbReference type="GO" id="GO:0080031">
    <property type="term" value="F:methyl salicylate esterase activity"/>
    <property type="evidence" value="ECO:0000318"/>
    <property type="project" value="GO_Central"/>
</dbReference>
<dbReference type="FunCoup" id="A0A061DG31">
    <property type="interactions" value="40"/>
</dbReference>
<accession>A0A061DG31</accession>
<dbReference type="Pfam" id="PF12697">
    <property type="entry name" value="Abhydrolase_6"/>
    <property type="match status" value="1"/>
</dbReference>
<dbReference type="PANTHER" id="PTHR10992:SF1083">
    <property type="entry name" value="METHYLESTERASE 1"/>
    <property type="match status" value="1"/>
</dbReference>
<dbReference type="Gramene" id="EOX91294">
    <property type="protein sequence ID" value="EOX91294"/>
    <property type="gene ID" value="TCM_000534"/>
</dbReference>
<organism evidence="3 4">
    <name type="scientific">Theobroma cacao</name>
    <name type="common">Cacao</name>
    <name type="synonym">Cocoa</name>
    <dbReference type="NCBI Taxonomy" id="3641"/>
    <lineage>
        <taxon>Eukaryota</taxon>
        <taxon>Viridiplantae</taxon>
        <taxon>Streptophyta</taxon>
        <taxon>Embryophyta</taxon>
        <taxon>Tracheophyta</taxon>
        <taxon>Spermatophyta</taxon>
        <taxon>Magnoliopsida</taxon>
        <taxon>eudicotyledons</taxon>
        <taxon>Gunneridae</taxon>
        <taxon>Pentapetalae</taxon>
        <taxon>rosids</taxon>
        <taxon>malvids</taxon>
        <taxon>Malvales</taxon>
        <taxon>Malvaceae</taxon>
        <taxon>Byttnerioideae</taxon>
        <taxon>Theobroma</taxon>
    </lineage>
</organism>
<evidence type="ECO:0000259" key="2">
    <source>
        <dbReference type="Pfam" id="PF12697"/>
    </source>
</evidence>
<gene>
    <name evidence="3" type="ORF">TCM_000534</name>
</gene>
<reference evidence="3 4" key="1">
    <citation type="journal article" date="2013" name="Genome Biol.">
        <title>The genome sequence of the most widely cultivated cacao type and its use to identify candidate genes regulating pod color.</title>
        <authorList>
            <person name="Motamayor J.C."/>
            <person name="Mockaitis K."/>
            <person name="Schmutz J."/>
            <person name="Haiminen N."/>
            <person name="Iii D.L."/>
            <person name="Cornejo O."/>
            <person name="Findley S.D."/>
            <person name="Zheng P."/>
            <person name="Utro F."/>
            <person name="Royaert S."/>
            <person name="Saski C."/>
            <person name="Jenkins J."/>
            <person name="Podicheti R."/>
            <person name="Zhao M."/>
            <person name="Scheffler B.E."/>
            <person name="Stack J.C."/>
            <person name="Feltus F.A."/>
            <person name="Mustiga G.M."/>
            <person name="Amores F."/>
            <person name="Phillips W."/>
            <person name="Marelli J.P."/>
            <person name="May G.D."/>
            <person name="Shapiro H."/>
            <person name="Ma J."/>
            <person name="Bustamante C.D."/>
            <person name="Schnell R.J."/>
            <person name="Main D."/>
            <person name="Gilbert D."/>
            <person name="Parida L."/>
            <person name="Kuhn D.N."/>
        </authorList>
    </citation>
    <scope>NUCLEOTIDE SEQUENCE [LARGE SCALE GENOMIC DNA]</scope>
    <source>
        <strain evidence="4">cv. Matina 1-6</strain>
    </source>
</reference>